<dbReference type="RefSeq" id="XP_033594519.1">
    <property type="nucleotide sequence ID" value="XM_033732427.1"/>
</dbReference>
<dbReference type="EMBL" id="MU001631">
    <property type="protein sequence ID" value="KAF2487950.1"/>
    <property type="molecule type" value="Genomic_DNA"/>
</dbReference>
<organism evidence="2 3">
    <name type="scientific">Neohortaea acidophila</name>
    <dbReference type="NCBI Taxonomy" id="245834"/>
    <lineage>
        <taxon>Eukaryota</taxon>
        <taxon>Fungi</taxon>
        <taxon>Dikarya</taxon>
        <taxon>Ascomycota</taxon>
        <taxon>Pezizomycotina</taxon>
        <taxon>Dothideomycetes</taxon>
        <taxon>Dothideomycetidae</taxon>
        <taxon>Mycosphaerellales</taxon>
        <taxon>Teratosphaeriaceae</taxon>
        <taxon>Neohortaea</taxon>
    </lineage>
</organism>
<accession>A0A6A6Q6E0</accession>
<feature type="compositionally biased region" description="Acidic residues" evidence="1">
    <location>
        <begin position="228"/>
        <end position="241"/>
    </location>
</feature>
<gene>
    <name evidence="2" type="ORF">BDY17DRAFT_289989</name>
</gene>
<reference evidence="2" key="1">
    <citation type="journal article" date="2020" name="Stud. Mycol.">
        <title>101 Dothideomycetes genomes: a test case for predicting lifestyles and emergence of pathogens.</title>
        <authorList>
            <person name="Haridas S."/>
            <person name="Albert R."/>
            <person name="Binder M."/>
            <person name="Bloem J."/>
            <person name="Labutti K."/>
            <person name="Salamov A."/>
            <person name="Andreopoulos B."/>
            <person name="Baker S."/>
            <person name="Barry K."/>
            <person name="Bills G."/>
            <person name="Bluhm B."/>
            <person name="Cannon C."/>
            <person name="Castanera R."/>
            <person name="Culley D."/>
            <person name="Daum C."/>
            <person name="Ezra D."/>
            <person name="Gonzalez J."/>
            <person name="Henrissat B."/>
            <person name="Kuo A."/>
            <person name="Liang C."/>
            <person name="Lipzen A."/>
            <person name="Lutzoni F."/>
            <person name="Magnuson J."/>
            <person name="Mondo S."/>
            <person name="Nolan M."/>
            <person name="Ohm R."/>
            <person name="Pangilinan J."/>
            <person name="Park H.-J."/>
            <person name="Ramirez L."/>
            <person name="Alfaro M."/>
            <person name="Sun H."/>
            <person name="Tritt A."/>
            <person name="Yoshinaga Y."/>
            <person name="Zwiers L.-H."/>
            <person name="Turgeon B."/>
            <person name="Goodwin S."/>
            <person name="Spatafora J."/>
            <person name="Crous P."/>
            <person name="Grigoriev I."/>
        </authorList>
    </citation>
    <scope>NUCLEOTIDE SEQUENCE</scope>
    <source>
        <strain evidence="2">CBS 113389</strain>
    </source>
</reference>
<protein>
    <submittedName>
        <fullName evidence="2">Uncharacterized protein</fullName>
    </submittedName>
</protein>
<evidence type="ECO:0000313" key="2">
    <source>
        <dbReference type="EMBL" id="KAF2487950.1"/>
    </source>
</evidence>
<feature type="region of interest" description="Disordered" evidence="1">
    <location>
        <begin position="217"/>
        <end position="241"/>
    </location>
</feature>
<proteinExistence type="predicted"/>
<keyword evidence="3" id="KW-1185">Reference proteome</keyword>
<dbReference type="Proteomes" id="UP000799767">
    <property type="component" value="Unassembled WGS sequence"/>
</dbReference>
<dbReference type="GeneID" id="54473429"/>
<evidence type="ECO:0000313" key="3">
    <source>
        <dbReference type="Proteomes" id="UP000799767"/>
    </source>
</evidence>
<evidence type="ECO:0000256" key="1">
    <source>
        <dbReference type="SAM" id="MobiDB-lite"/>
    </source>
</evidence>
<name>A0A6A6Q6E0_9PEZI</name>
<sequence>MAPQANVPRRQQPRITESRVTRILKQRARAPEFKKINVKKFLPAFLQRRTNPGRFGIRPMEWHVVTLPENRGFRPLQQDPLTKVSYGYTKIRSKDGKIEEELFTAIVPDLPFSTWCPEGSFKLSEQVELITWKPSGSTLYRDSAAAKHSVKLPRGASIAGDSWGAFAAQVASGSSFDMTQLRTALEKFERTPSPLGPHGASGSSFDMTELQLEVEKIQRTPSPLASGDWEEAQGMGDDEEM</sequence>
<dbReference type="AlphaFoldDB" id="A0A6A6Q6E0"/>
<feature type="non-terminal residue" evidence="2">
    <location>
        <position position="241"/>
    </location>
</feature>